<evidence type="ECO:0000313" key="14">
    <source>
        <dbReference type="Proteomes" id="UP001434737"/>
    </source>
</evidence>
<dbReference type="InterPro" id="IPR035906">
    <property type="entry name" value="MetI-like_sf"/>
</dbReference>
<comment type="function">
    <text evidence="1 11">Part of the binding-protein-dependent transport system for molybdenum; probably responsible for the translocation of the substrate across the membrane.</text>
</comment>
<feature type="transmembrane region" description="Helical" evidence="10">
    <location>
        <begin position="39"/>
        <end position="58"/>
    </location>
</feature>
<keyword evidence="4 10" id="KW-0813">Transport</keyword>
<comment type="subcellular location">
    <subcellularLocation>
        <location evidence="2 10">Cell membrane</location>
        <topology evidence="2 10">Multi-pass membrane protein</topology>
    </subcellularLocation>
</comment>
<evidence type="ECO:0000256" key="7">
    <source>
        <dbReference type="ARBA" id="ARBA00022692"/>
    </source>
</evidence>
<evidence type="ECO:0000256" key="4">
    <source>
        <dbReference type="ARBA" id="ARBA00022448"/>
    </source>
</evidence>
<dbReference type="InterPro" id="IPR011867">
    <property type="entry name" value="ModB_ABC"/>
</dbReference>
<feature type="transmembrane region" description="Helical" evidence="10">
    <location>
        <begin position="190"/>
        <end position="208"/>
    </location>
</feature>
<dbReference type="Pfam" id="PF00528">
    <property type="entry name" value="BPD_transp_1"/>
    <property type="match status" value="1"/>
</dbReference>
<dbReference type="Gene3D" id="1.10.3720.10">
    <property type="entry name" value="MetI-like"/>
    <property type="match status" value="1"/>
</dbReference>
<dbReference type="NCBIfam" id="TIGR02141">
    <property type="entry name" value="modB_ABC"/>
    <property type="match status" value="1"/>
</dbReference>
<reference evidence="13 14" key="1">
    <citation type="submission" date="2024-02" db="EMBL/GenBank/DDBJ databases">
        <title>Genome and pathogenicity analysis of Helicobacter mastomyrinus isolated from mice.</title>
        <authorList>
            <person name="Zhu L."/>
        </authorList>
    </citation>
    <scope>NUCLEOTIDE SEQUENCE [LARGE SCALE GENOMIC DNA]</scope>
    <source>
        <strain evidence="13 14">Hm-17</strain>
    </source>
</reference>
<dbReference type="PROSITE" id="PS50928">
    <property type="entry name" value="ABC_TM1"/>
    <property type="match status" value="1"/>
</dbReference>
<feature type="transmembrane region" description="Helical" evidence="10">
    <location>
        <begin position="124"/>
        <end position="148"/>
    </location>
</feature>
<evidence type="ECO:0000256" key="11">
    <source>
        <dbReference type="RuleBase" id="RU365097"/>
    </source>
</evidence>
<dbReference type="Proteomes" id="UP001434737">
    <property type="component" value="Chromosome"/>
</dbReference>
<keyword evidence="14" id="KW-1185">Reference proteome</keyword>
<evidence type="ECO:0000256" key="8">
    <source>
        <dbReference type="ARBA" id="ARBA00022989"/>
    </source>
</evidence>
<feature type="domain" description="ABC transmembrane type-1" evidence="12">
    <location>
        <begin position="1"/>
        <end position="207"/>
    </location>
</feature>
<evidence type="ECO:0000256" key="10">
    <source>
        <dbReference type="RuleBase" id="RU363032"/>
    </source>
</evidence>
<feature type="transmembrane region" description="Helical" evidence="10">
    <location>
        <begin position="78"/>
        <end position="98"/>
    </location>
</feature>
<dbReference type="EMBL" id="CP145316">
    <property type="protein sequence ID" value="XAM19093.1"/>
    <property type="molecule type" value="Genomic_DNA"/>
</dbReference>
<feature type="transmembrane region" description="Helical" evidence="10">
    <location>
        <begin position="6"/>
        <end position="27"/>
    </location>
</feature>
<dbReference type="SUPFAM" id="SSF161098">
    <property type="entry name" value="MetI-like"/>
    <property type="match status" value="1"/>
</dbReference>
<keyword evidence="8 10" id="KW-1133">Transmembrane helix</keyword>
<evidence type="ECO:0000256" key="9">
    <source>
        <dbReference type="ARBA" id="ARBA00023136"/>
    </source>
</evidence>
<gene>
    <name evidence="13" type="primary">modB</name>
    <name evidence="13" type="ORF">V3I05_02860</name>
</gene>
<name>A0ABZ3F7C6_9HELI</name>
<comment type="similarity">
    <text evidence="3 11">Belongs to the binding-protein-dependent transport system permease family. CysTW subfamily.</text>
</comment>
<keyword evidence="9 10" id="KW-0472">Membrane</keyword>
<sequence>MQTTFLVATLTTIILLPIGIIIGNYLAFSPNPLRPVCEVLVWMPLVLPPSVLGFYLLITFSPKNSLGAFLLEHFNIKLVFSFEGLVLASIIFSLPFMCNPIKSAFLSLPSSLKEASFTLGKSRIYTLFFVLLPNIKPAILLGCVTSFAHTIGEFGVVMMIGGNIPGKTRVASIAIYDEVESLNYSLAHQYAFTLFIICFVLLLAIFYLNKHFQQRDMI</sequence>
<dbReference type="CDD" id="cd06261">
    <property type="entry name" value="TM_PBP2"/>
    <property type="match status" value="1"/>
</dbReference>
<dbReference type="PANTHER" id="PTHR30183:SF8">
    <property type="entry name" value="MOLYBDENUM TRANSPORT SYSTEM PERMEASE"/>
    <property type="match status" value="1"/>
</dbReference>
<keyword evidence="6 11" id="KW-0500">Molybdenum</keyword>
<keyword evidence="5 11" id="KW-1003">Cell membrane</keyword>
<keyword evidence="7 10" id="KW-0812">Transmembrane</keyword>
<organism evidence="13 14">
    <name type="scientific">Helicobacter mastomyrinus</name>
    <dbReference type="NCBI Taxonomy" id="287948"/>
    <lineage>
        <taxon>Bacteria</taxon>
        <taxon>Pseudomonadati</taxon>
        <taxon>Campylobacterota</taxon>
        <taxon>Epsilonproteobacteria</taxon>
        <taxon>Campylobacterales</taxon>
        <taxon>Helicobacteraceae</taxon>
        <taxon>Helicobacter</taxon>
    </lineage>
</organism>
<accession>A0ABZ3F7C6</accession>
<proteinExistence type="inferred from homology"/>
<evidence type="ECO:0000256" key="5">
    <source>
        <dbReference type="ARBA" id="ARBA00022475"/>
    </source>
</evidence>
<evidence type="ECO:0000256" key="6">
    <source>
        <dbReference type="ARBA" id="ARBA00022505"/>
    </source>
</evidence>
<evidence type="ECO:0000256" key="2">
    <source>
        <dbReference type="ARBA" id="ARBA00004651"/>
    </source>
</evidence>
<dbReference type="PANTHER" id="PTHR30183">
    <property type="entry name" value="MOLYBDENUM TRANSPORT SYSTEM PERMEASE PROTEIN MODB"/>
    <property type="match status" value="1"/>
</dbReference>
<dbReference type="RefSeq" id="WP_343354240.1">
    <property type="nucleotide sequence ID" value="NZ_CP145316.1"/>
</dbReference>
<evidence type="ECO:0000259" key="12">
    <source>
        <dbReference type="PROSITE" id="PS50928"/>
    </source>
</evidence>
<evidence type="ECO:0000313" key="13">
    <source>
        <dbReference type="EMBL" id="XAM19093.1"/>
    </source>
</evidence>
<protein>
    <recommendedName>
        <fullName evidence="11">Molybdenum transport system permease</fullName>
    </recommendedName>
</protein>
<evidence type="ECO:0000256" key="3">
    <source>
        <dbReference type="ARBA" id="ARBA00007069"/>
    </source>
</evidence>
<evidence type="ECO:0000256" key="1">
    <source>
        <dbReference type="ARBA" id="ARBA00002949"/>
    </source>
</evidence>
<dbReference type="InterPro" id="IPR000515">
    <property type="entry name" value="MetI-like"/>
</dbReference>